<feature type="compositionally biased region" description="Low complexity" evidence="2">
    <location>
        <begin position="543"/>
        <end position="560"/>
    </location>
</feature>
<keyword evidence="3" id="KW-1133">Transmembrane helix</keyword>
<dbReference type="PROSITE" id="PS50293">
    <property type="entry name" value="TPR_REGION"/>
    <property type="match status" value="1"/>
</dbReference>
<evidence type="ECO:0000313" key="6">
    <source>
        <dbReference type="Proteomes" id="UP001501600"/>
    </source>
</evidence>
<evidence type="ECO:0000256" key="3">
    <source>
        <dbReference type="SAM" id="Phobius"/>
    </source>
</evidence>
<evidence type="ECO:0000256" key="1">
    <source>
        <dbReference type="PROSITE-ProRule" id="PRU00339"/>
    </source>
</evidence>
<dbReference type="PROSITE" id="PS50005">
    <property type="entry name" value="TPR"/>
    <property type="match status" value="1"/>
</dbReference>
<reference evidence="6" key="1">
    <citation type="journal article" date="2019" name="Int. J. Syst. Evol. Microbiol.">
        <title>The Global Catalogue of Microorganisms (GCM) 10K type strain sequencing project: providing services to taxonomists for standard genome sequencing and annotation.</title>
        <authorList>
            <consortium name="The Broad Institute Genomics Platform"/>
            <consortium name="The Broad Institute Genome Sequencing Center for Infectious Disease"/>
            <person name="Wu L."/>
            <person name="Ma J."/>
        </authorList>
    </citation>
    <scope>NUCLEOTIDE SEQUENCE [LARGE SCALE GENOMIC DNA]</scope>
    <source>
        <strain evidence="6">JCM 18720</strain>
    </source>
</reference>
<dbReference type="InterPro" id="IPR050768">
    <property type="entry name" value="UPF0353/GerABKA_families"/>
</dbReference>
<dbReference type="EMBL" id="BAABLF010000010">
    <property type="protein sequence ID" value="GAA5191290.1"/>
    <property type="molecule type" value="Genomic_DNA"/>
</dbReference>
<keyword evidence="1" id="KW-0802">TPR repeat</keyword>
<dbReference type="Gene3D" id="1.25.40.10">
    <property type="entry name" value="Tetratricopeptide repeat domain"/>
    <property type="match status" value="1"/>
</dbReference>
<accession>A0ABP9S612</accession>
<comment type="caution">
    <text evidence="5">The sequence shown here is derived from an EMBL/GenBank/DDBJ whole genome shotgun (WGS) entry which is preliminary data.</text>
</comment>
<name>A0ABP9S612_9GAMM</name>
<dbReference type="InterPro" id="IPR002035">
    <property type="entry name" value="VWF_A"/>
</dbReference>
<keyword evidence="3" id="KW-0812">Transmembrane</keyword>
<proteinExistence type="predicted"/>
<dbReference type="Gene3D" id="3.40.50.410">
    <property type="entry name" value="von Willebrand factor, type A domain"/>
    <property type="match status" value="1"/>
</dbReference>
<dbReference type="Pfam" id="PF13414">
    <property type="entry name" value="TPR_11"/>
    <property type="match status" value="1"/>
</dbReference>
<dbReference type="InterPro" id="IPR011990">
    <property type="entry name" value="TPR-like_helical_dom_sf"/>
</dbReference>
<sequence>MADLHLMRPLCLLALLLLPPLAWWLRRQRAGQQFWQTLLPAHLQPAMLSDADASRPIGVLLPVGLLALAILALAGPSWDKQSVPLFQLQQGRVLVMDMSYSQWATDLKPNRLTQARFRALDLLKQLPDGELGLVAYAGDAFVLAPLTEDRTTLANLLPTLSPELMPVPGSNLPNALYTADQLLRDAGYQQGDIMLITDGLHPEHADEALALAAKLPWRLNILALGSAEGAPMGRPDGQLIRNRADEIALATTDFALLGKLARAGQGTLVPYRSDGSDLTRWIQAASPSLEAEGRTQEDRLHQQWQDRGAYLLLLLLLPLAWMLRRHALLALLPVLWLSGLSTSQVEASPWLTDDQQGQRAFERGNYAEAAQLFENPAWQGAALYRDGQYEQALTAFEQGGDIDSTFNAGNALMQLGRYDEAAERYQKVLDQQPQYPGARDNLDLARTLMENPPQQQSQNDKDGDSDDSSDGSGSDGQNAEDPSSEGQSQDPQSPSSQSDPGSQSGDAENGPEDAQPPSMQAGGDAESGQERPTQPPGSEPSDSDQSQGANSDAQAQSSADPNAPRPQPKEAAESEAGAQQGQEEDHSEGQNTEAQGTGADMSEPGQEEAEQAGVAAAETGDSPPEDPELTRMLRRVPDDPATLLRNKMQLEYQRRRQEGRIHTERTQW</sequence>
<dbReference type="SMART" id="SM00327">
    <property type="entry name" value="VWA"/>
    <property type="match status" value="1"/>
</dbReference>
<dbReference type="Proteomes" id="UP001501600">
    <property type="component" value="Unassembled WGS sequence"/>
</dbReference>
<dbReference type="SUPFAM" id="SSF48452">
    <property type="entry name" value="TPR-like"/>
    <property type="match status" value="1"/>
</dbReference>
<evidence type="ECO:0000259" key="4">
    <source>
        <dbReference type="SMART" id="SM00327"/>
    </source>
</evidence>
<dbReference type="SMART" id="SM00028">
    <property type="entry name" value="TPR"/>
    <property type="match status" value="1"/>
</dbReference>
<evidence type="ECO:0000256" key="2">
    <source>
        <dbReference type="SAM" id="MobiDB-lite"/>
    </source>
</evidence>
<feature type="transmembrane region" description="Helical" evidence="3">
    <location>
        <begin position="54"/>
        <end position="74"/>
    </location>
</feature>
<protein>
    <submittedName>
        <fullName evidence="5">VWA domain-containing protein</fullName>
    </submittedName>
</protein>
<organism evidence="5 6">
    <name type="scientific">Ferrimonas gelatinilytica</name>
    <dbReference type="NCBI Taxonomy" id="1255257"/>
    <lineage>
        <taxon>Bacteria</taxon>
        <taxon>Pseudomonadati</taxon>
        <taxon>Pseudomonadota</taxon>
        <taxon>Gammaproteobacteria</taxon>
        <taxon>Alteromonadales</taxon>
        <taxon>Ferrimonadaceae</taxon>
        <taxon>Ferrimonas</taxon>
    </lineage>
</organism>
<feature type="compositionally biased region" description="Low complexity" evidence="2">
    <location>
        <begin position="484"/>
        <end position="506"/>
    </location>
</feature>
<dbReference type="PANTHER" id="PTHR22550">
    <property type="entry name" value="SPORE GERMINATION PROTEIN"/>
    <property type="match status" value="1"/>
</dbReference>
<feature type="domain" description="VWFA" evidence="4">
    <location>
        <begin position="89"/>
        <end position="283"/>
    </location>
</feature>
<feature type="compositionally biased region" description="Basic and acidic residues" evidence="2">
    <location>
        <begin position="628"/>
        <end position="638"/>
    </location>
</feature>
<feature type="compositionally biased region" description="Basic and acidic residues" evidence="2">
    <location>
        <begin position="652"/>
        <end position="668"/>
    </location>
</feature>
<evidence type="ECO:0000313" key="5">
    <source>
        <dbReference type="EMBL" id="GAA5191290.1"/>
    </source>
</evidence>
<keyword evidence="3" id="KW-0472">Membrane</keyword>
<feature type="repeat" description="TPR" evidence="1">
    <location>
        <begin position="402"/>
        <end position="435"/>
    </location>
</feature>
<gene>
    <name evidence="5" type="ORF">GCM10025772_17760</name>
</gene>
<dbReference type="SUPFAM" id="SSF53300">
    <property type="entry name" value="vWA-like"/>
    <property type="match status" value="1"/>
</dbReference>
<dbReference type="PANTHER" id="PTHR22550:SF14">
    <property type="entry name" value="VWFA DOMAIN-CONTAINING PROTEIN"/>
    <property type="match status" value="1"/>
</dbReference>
<dbReference type="InterPro" id="IPR036465">
    <property type="entry name" value="vWFA_dom_sf"/>
</dbReference>
<feature type="region of interest" description="Disordered" evidence="2">
    <location>
        <begin position="451"/>
        <end position="668"/>
    </location>
</feature>
<dbReference type="Pfam" id="PF13519">
    <property type="entry name" value="VWA_2"/>
    <property type="match status" value="1"/>
</dbReference>
<keyword evidence="6" id="KW-1185">Reference proteome</keyword>
<dbReference type="InterPro" id="IPR019734">
    <property type="entry name" value="TPR_rpt"/>
</dbReference>
<dbReference type="RefSeq" id="WP_345316706.1">
    <property type="nucleotide sequence ID" value="NZ_BAABLF010000010.1"/>
</dbReference>